<dbReference type="Proteomes" id="UP000054485">
    <property type="component" value="Unassembled WGS sequence"/>
</dbReference>
<dbReference type="AlphaFoldDB" id="A0A0D0A192"/>
<organism evidence="3 4">
    <name type="scientific">Suillus luteus UH-Slu-Lm8-n1</name>
    <dbReference type="NCBI Taxonomy" id="930992"/>
    <lineage>
        <taxon>Eukaryota</taxon>
        <taxon>Fungi</taxon>
        <taxon>Dikarya</taxon>
        <taxon>Basidiomycota</taxon>
        <taxon>Agaricomycotina</taxon>
        <taxon>Agaricomycetes</taxon>
        <taxon>Agaricomycetidae</taxon>
        <taxon>Boletales</taxon>
        <taxon>Suillineae</taxon>
        <taxon>Suillaceae</taxon>
        <taxon>Suillus</taxon>
    </lineage>
</organism>
<dbReference type="Pfam" id="PF20415">
    <property type="entry name" value="DUF6699"/>
    <property type="match status" value="1"/>
</dbReference>
<dbReference type="OrthoDB" id="3265169at2759"/>
<name>A0A0D0A192_9AGAM</name>
<feature type="region of interest" description="Disordered" evidence="1">
    <location>
        <begin position="1"/>
        <end position="77"/>
    </location>
</feature>
<dbReference type="InParanoid" id="A0A0D0A192"/>
<accession>A0A0D0A192</accession>
<sequence>MHYRMGSSSSSNSQKSWGSSSSSSDHWSAPPPPIPNAPHLHPVSLPMPITNAPHLHTVSLPHPNAHSYQSPISHQHSSTTHSSMMVLHPLLSRGPNMMFNITLDLAFVQLRPGCPPTRLWELAVQPNVSRMIITIPGLPAWTIEVVNPHGVTVNDVLLKIRETLNRGVSSHEMQMQPPHAASAAIDSFRARSRADQREHAQGVKRLDFLSPKIFFFGLTRARDGSDSWNIHFSQNV</sequence>
<dbReference type="HOGENOM" id="CLU_078286_0_0_1"/>
<evidence type="ECO:0000259" key="2">
    <source>
        <dbReference type="Pfam" id="PF20415"/>
    </source>
</evidence>
<evidence type="ECO:0000256" key="1">
    <source>
        <dbReference type="SAM" id="MobiDB-lite"/>
    </source>
</evidence>
<feature type="compositionally biased region" description="Low complexity" evidence="1">
    <location>
        <begin position="7"/>
        <end position="24"/>
    </location>
</feature>
<evidence type="ECO:0000313" key="3">
    <source>
        <dbReference type="EMBL" id="KIK35501.1"/>
    </source>
</evidence>
<gene>
    <name evidence="3" type="ORF">CY34DRAFT_812078</name>
</gene>
<evidence type="ECO:0000313" key="4">
    <source>
        <dbReference type="Proteomes" id="UP000054485"/>
    </source>
</evidence>
<dbReference type="InterPro" id="IPR046522">
    <property type="entry name" value="DUF6699"/>
</dbReference>
<feature type="domain" description="DUF6699" evidence="2">
    <location>
        <begin position="99"/>
        <end position="224"/>
    </location>
</feature>
<reference evidence="3 4" key="1">
    <citation type="submission" date="2014-04" db="EMBL/GenBank/DDBJ databases">
        <authorList>
            <consortium name="DOE Joint Genome Institute"/>
            <person name="Kuo A."/>
            <person name="Ruytinx J."/>
            <person name="Rineau F."/>
            <person name="Colpaert J."/>
            <person name="Kohler A."/>
            <person name="Nagy L.G."/>
            <person name="Floudas D."/>
            <person name="Copeland A."/>
            <person name="Barry K.W."/>
            <person name="Cichocki N."/>
            <person name="Veneault-Fourrey C."/>
            <person name="LaButti K."/>
            <person name="Lindquist E.A."/>
            <person name="Lipzen A."/>
            <person name="Lundell T."/>
            <person name="Morin E."/>
            <person name="Murat C."/>
            <person name="Sun H."/>
            <person name="Tunlid A."/>
            <person name="Henrissat B."/>
            <person name="Grigoriev I.V."/>
            <person name="Hibbett D.S."/>
            <person name="Martin F."/>
            <person name="Nordberg H.P."/>
            <person name="Cantor M.N."/>
            <person name="Hua S.X."/>
        </authorList>
    </citation>
    <scope>NUCLEOTIDE SEQUENCE [LARGE SCALE GENOMIC DNA]</scope>
    <source>
        <strain evidence="3 4">UH-Slu-Lm8-n1</strain>
    </source>
</reference>
<proteinExistence type="predicted"/>
<reference evidence="4" key="2">
    <citation type="submission" date="2015-01" db="EMBL/GenBank/DDBJ databases">
        <title>Evolutionary Origins and Diversification of the Mycorrhizal Mutualists.</title>
        <authorList>
            <consortium name="DOE Joint Genome Institute"/>
            <consortium name="Mycorrhizal Genomics Consortium"/>
            <person name="Kohler A."/>
            <person name="Kuo A."/>
            <person name="Nagy L.G."/>
            <person name="Floudas D."/>
            <person name="Copeland A."/>
            <person name="Barry K.W."/>
            <person name="Cichocki N."/>
            <person name="Veneault-Fourrey C."/>
            <person name="LaButti K."/>
            <person name="Lindquist E.A."/>
            <person name="Lipzen A."/>
            <person name="Lundell T."/>
            <person name="Morin E."/>
            <person name="Murat C."/>
            <person name="Riley R."/>
            <person name="Ohm R."/>
            <person name="Sun H."/>
            <person name="Tunlid A."/>
            <person name="Henrissat B."/>
            <person name="Grigoriev I.V."/>
            <person name="Hibbett D.S."/>
            <person name="Martin F."/>
        </authorList>
    </citation>
    <scope>NUCLEOTIDE SEQUENCE [LARGE SCALE GENOMIC DNA]</scope>
    <source>
        <strain evidence="4">UH-Slu-Lm8-n1</strain>
    </source>
</reference>
<protein>
    <recommendedName>
        <fullName evidence="2">DUF6699 domain-containing protein</fullName>
    </recommendedName>
</protein>
<dbReference type="EMBL" id="KN835617">
    <property type="protein sequence ID" value="KIK35501.1"/>
    <property type="molecule type" value="Genomic_DNA"/>
</dbReference>
<keyword evidence="4" id="KW-1185">Reference proteome</keyword>